<feature type="region of interest" description="Disordered" evidence="1">
    <location>
        <begin position="91"/>
        <end position="115"/>
    </location>
</feature>
<evidence type="ECO:0000313" key="2">
    <source>
        <dbReference type="EMBL" id="KKL78314.1"/>
    </source>
</evidence>
<accession>A0A0F9EWA7</accession>
<organism evidence="2">
    <name type="scientific">marine sediment metagenome</name>
    <dbReference type="NCBI Taxonomy" id="412755"/>
    <lineage>
        <taxon>unclassified sequences</taxon>
        <taxon>metagenomes</taxon>
        <taxon>ecological metagenomes</taxon>
    </lineage>
</organism>
<evidence type="ECO:0000256" key="1">
    <source>
        <dbReference type="SAM" id="MobiDB-lite"/>
    </source>
</evidence>
<proteinExistence type="predicted"/>
<gene>
    <name evidence="2" type="ORF">LCGC14_2026090</name>
</gene>
<dbReference type="AlphaFoldDB" id="A0A0F9EWA7"/>
<reference evidence="2" key="1">
    <citation type="journal article" date="2015" name="Nature">
        <title>Complex archaea that bridge the gap between prokaryotes and eukaryotes.</title>
        <authorList>
            <person name="Spang A."/>
            <person name="Saw J.H."/>
            <person name="Jorgensen S.L."/>
            <person name="Zaremba-Niedzwiedzka K."/>
            <person name="Martijn J."/>
            <person name="Lind A.E."/>
            <person name="van Eijk R."/>
            <person name="Schleper C."/>
            <person name="Guy L."/>
            <person name="Ettema T.J."/>
        </authorList>
    </citation>
    <scope>NUCLEOTIDE SEQUENCE</scope>
</reference>
<comment type="caution">
    <text evidence="2">The sequence shown here is derived from an EMBL/GenBank/DDBJ whole genome shotgun (WGS) entry which is preliminary data.</text>
</comment>
<name>A0A0F9EWA7_9ZZZZ</name>
<feature type="compositionally biased region" description="Low complexity" evidence="1">
    <location>
        <begin position="102"/>
        <end position="115"/>
    </location>
</feature>
<protein>
    <submittedName>
        <fullName evidence="2">Uncharacterized protein</fullName>
    </submittedName>
</protein>
<dbReference type="EMBL" id="LAZR01023498">
    <property type="protein sequence ID" value="KKL78314.1"/>
    <property type="molecule type" value="Genomic_DNA"/>
</dbReference>
<sequence length="115" mass="12952">MKTTVEQRECLIELLKGVQKLDNPLWLHHIEQIQWAFSDIEEQAGRIEDLQAIVDKRDFLLKNLIALGEHPTLIDYLAFQAAAESQLKHYPREAAKAAASQPTEPSSSSAKEAKS</sequence>